<dbReference type="STRING" id="75913.A0A0K0F1F6"/>
<evidence type="ECO:0000256" key="3">
    <source>
        <dbReference type="ARBA" id="ARBA00022448"/>
    </source>
</evidence>
<protein>
    <submittedName>
        <fullName evidence="9">Equilibrative nucleoside transporter 3 (inferred by orthology to a human protein)</fullName>
    </submittedName>
</protein>
<feature type="transmembrane region" description="Helical" evidence="7">
    <location>
        <begin position="325"/>
        <end position="349"/>
    </location>
</feature>
<evidence type="ECO:0000256" key="1">
    <source>
        <dbReference type="ARBA" id="ARBA00004141"/>
    </source>
</evidence>
<feature type="transmembrane region" description="Helical" evidence="7">
    <location>
        <begin position="194"/>
        <end position="212"/>
    </location>
</feature>
<feature type="transmembrane region" description="Helical" evidence="7">
    <location>
        <begin position="45"/>
        <end position="74"/>
    </location>
</feature>
<dbReference type="InterPro" id="IPR002259">
    <property type="entry name" value="Eqnu_transpt"/>
</dbReference>
<dbReference type="WBParaSite" id="SVE_0263000.1">
    <property type="protein sequence ID" value="SVE_0263000.1"/>
    <property type="gene ID" value="SVE_0263000"/>
</dbReference>
<organism evidence="8 9">
    <name type="scientific">Strongyloides venezuelensis</name>
    <name type="common">Threadworm</name>
    <dbReference type="NCBI Taxonomy" id="75913"/>
    <lineage>
        <taxon>Eukaryota</taxon>
        <taxon>Metazoa</taxon>
        <taxon>Ecdysozoa</taxon>
        <taxon>Nematoda</taxon>
        <taxon>Chromadorea</taxon>
        <taxon>Rhabditida</taxon>
        <taxon>Tylenchina</taxon>
        <taxon>Panagrolaimomorpha</taxon>
        <taxon>Strongyloidoidea</taxon>
        <taxon>Strongyloididae</taxon>
        <taxon>Strongyloides</taxon>
    </lineage>
</organism>
<feature type="transmembrane region" description="Helical" evidence="7">
    <location>
        <begin position="427"/>
        <end position="453"/>
    </location>
</feature>
<keyword evidence="6 7" id="KW-0472">Membrane</keyword>
<reference evidence="9" key="2">
    <citation type="submission" date="2015-08" db="UniProtKB">
        <authorList>
            <consortium name="WormBaseParasite"/>
        </authorList>
    </citation>
    <scope>IDENTIFICATION</scope>
</reference>
<feature type="transmembrane region" description="Helical" evidence="7">
    <location>
        <begin position="154"/>
        <end position="173"/>
    </location>
</feature>
<name>A0A0K0F1F6_STRVS</name>
<keyword evidence="3" id="KW-0813">Transport</keyword>
<proteinExistence type="inferred from homology"/>
<keyword evidence="4 7" id="KW-0812">Transmembrane</keyword>
<feature type="transmembrane region" description="Helical" evidence="7">
    <location>
        <begin position="287"/>
        <end position="305"/>
    </location>
</feature>
<keyword evidence="5 7" id="KW-1133">Transmembrane helix</keyword>
<dbReference type="PANTHER" id="PTHR10332:SF80">
    <property type="entry name" value="EQUILIBRATIVE NUCLEOSIDE TRANSPORTER 2, ISOFORM A"/>
    <property type="match status" value="1"/>
</dbReference>
<dbReference type="Pfam" id="PF01733">
    <property type="entry name" value="Nucleoside_tran"/>
    <property type="match status" value="1"/>
</dbReference>
<comment type="subcellular location">
    <subcellularLocation>
        <location evidence="1">Membrane</location>
        <topology evidence="1">Multi-pass membrane protein</topology>
    </subcellularLocation>
</comment>
<comment type="similarity">
    <text evidence="2">Belongs to the SLC29A/ENT transporter (TC 2.A.57) family.</text>
</comment>
<reference evidence="8" key="1">
    <citation type="submission" date="2014-07" db="EMBL/GenBank/DDBJ databases">
        <authorList>
            <person name="Martin A.A"/>
            <person name="De Silva N."/>
        </authorList>
    </citation>
    <scope>NUCLEOTIDE SEQUENCE</scope>
</reference>
<feature type="transmembrane region" description="Helical" evidence="7">
    <location>
        <begin position="391"/>
        <end position="415"/>
    </location>
</feature>
<dbReference type="PRINTS" id="PR01130">
    <property type="entry name" value="DERENTRNSPRT"/>
</dbReference>
<dbReference type="AlphaFoldDB" id="A0A0K0F1F6"/>
<dbReference type="GO" id="GO:0005886">
    <property type="term" value="C:plasma membrane"/>
    <property type="evidence" value="ECO:0007669"/>
    <property type="project" value="TreeGrafter"/>
</dbReference>
<feature type="transmembrane region" description="Helical" evidence="7">
    <location>
        <begin position="361"/>
        <end position="379"/>
    </location>
</feature>
<feature type="transmembrane region" description="Helical" evidence="7">
    <location>
        <begin position="128"/>
        <end position="148"/>
    </location>
</feature>
<evidence type="ECO:0000256" key="6">
    <source>
        <dbReference type="ARBA" id="ARBA00023136"/>
    </source>
</evidence>
<dbReference type="GO" id="GO:0005337">
    <property type="term" value="F:nucleoside transmembrane transporter activity"/>
    <property type="evidence" value="ECO:0007669"/>
    <property type="project" value="InterPro"/>
</dbReference>
<evidence type="ECO:0000313" key="9">
    <source>
        <dbReference type="WBParaSite" id="SVE_0263000.1"/>
    </source>
</evidence>
<evidence type="ECO:0000256" key="7">
    <source>
        <dbReference type="SAM" id="Phobius"/>
    </source>
</evidence>
<evidence type="ECO:0000313" key="8">
    <source>
        <dbReference type="Proteomes" id="UP000035680"/>
    </source>
</evidence>
<evidence type="ECO:0000256" key="5">
    <source>
        <dbReference type="ARBA" id="ARBA00022989"/>
    </source>
</evidence>
<accession>A0A0K0F1F6</accession>
<evidence type="ECO:0000256" key="2">
    <source>
        <dbReference type="ARBA" id="ARBA00007965"/>
    </source>
</evidence>
<dbReference type="Proteomes" id="UP000035680">
    <property type="component" value="Unassembled WGS sequence"/>
</dbReference>
<keyword evidence="8" id="KW-1185">Reference proteome</keyword>
<feature type="transmembrane region" description="Helical" evidence="7">
    <location>
        <begin position="94"/>
        <end position="116"/>
    </location>
</feature>
<dbReference type="PANTHER" id="PTHR10332">
    <property type="entry name" value="EQUILIBRATIVE NUCLEOSIDE TRANSPORTER"/>
    <property type="match status" value="1"/>
</dbReference>
<feature type="transmembrane region" description="Helical" evidence="7">
    <location>
        <begin position="218"/>
        <end position="242"/>
    </location>
</feature>
<sequence length="458" mass="52461">MVETEKTEKWKKIDLKTAILDDDQIKFVSDTKLDQETTSPNDKNFLVYMFFILQGVGTLIPWNLFITIAPMYFINYKLKDVANPDTPTFYATNFFSFIGFFANFPQLFLQGVNIVAPMKGELSKRIKISIPCMGFVVVLTIIFIFIDISNWLDIFFWLTMMSVAFMCATNGIYQNSMFGLSANFPQKYTNAMMLGANGCGTFVSLINIVTIALLNNVQLIACVYFLIALATLVVCLLSMFLIENNKYYKYHVSIVIAEKETLMKDDGNQESIYEKVKFVWKSCKHQYMNIFCLFFVTLACFPHMLCDIPIFRANGVYDFIVPKNYYVPVFTFLLFNFGTVIGTIAADYVKILKPSFFWVPIYLRISILFALFFCNYHPSKRNLPVMIYNEWVPITLNSILAITNAYFTSLIMMNIPKSVDSKHAPTAGMVGSFFIIFGITFGVLFTFVITFAVEHLGF</sequence>
<evidence type="ECO:0000256" key="4">
    <source>
        <dbReference type="ARBA" id="ARBA00022692"/>
    </source>
</evidence>